<dbReference type="InterPro" id="IPR001959">
    <property type="entry name" value="Transposase"/>
</dbReference>
<keyword evidence="4" id="KW-0238">DNA-binding</keyword>
<evidence type="ECO:0000256" key="5">
    <source>
        <dbReference type="ARBA" id="ARBA00023172"/>
    </source>
</evidence>
<keyword evidence="3" id="KW-0815">Transposition</keyword>
<dbReference type="Pfam" id="PF01385">
    <property type="entry name" value="OrfB_IS605"/>
    <property type="match status" value="1"/>
</dbReference>
<evidence type="ECO:0000313" key="8">
    <source>
        <dbReference type="EMBL" id="SEH63315.1"/>
    </source>
</evidence>
<dbReference type="Proteomes" id="UP000199215">
    <property type="component" value="Unassembled WGS sequence"/>
</dbReference>
<dbReference type="RefSeq" id="WP_092817770.1">
    <property type="nucleotide sequence ID" value="NZ_FNWU01000016.1"/>
</dbReference>
<feature type="domain" description="Probable transposase IS891/IS1136/IS1341" evidence="6">
    <location>
        <begin position="178"/>
        <end position="291"/>
    </location>
</feature>
<dbReference type="InterPro" id="IPR010095">
    <property type="entry name" value="Cas12f1-like_TNB"/>
</dbReference>
<evidence type="ECO:0000313" key="9">
    <source>
        <dbReference type="Proteomes" id="UP000199215"/>
    </source>
</evidence>
<comment type="similarity">
    <text evidence="2">In the N-terminal section; belongs to the transposase 2 family.</text>
</comment>
<reference evidence="8 9" key="1">
    <citation type="submission" date="2016-10" db="EMBL/GenBank/DDBJ databases">
        <authorList>
            <person name="de Groot N.N."/>
        </authorList>
    </citation>
    <scope>NUCLEOTIDE SEQUENCE [LARGE SCALE GENOMIC DNA]</scope>
    <source>
        <strain evidence="8 9">IBRC-M10418</strain>
    </source>
</reference>
<evidence type="ECO:0000256" key="3">
    <source>
        <dbReference type="ARBA" id="ARBA00022578"/>
    </source>
</evidence>
<evidence type="ECO:0000259" key="7">
    <source>
        <dbReference type="Pfam" id="PF07282"/>
    </source>
</evidence>
<evidence type="ECO:0000256" key="1">
    <source>
        <dbReference type="ARBA" id="ARBA00008761"/>
    </source>
</evidence>
<organism evidence="8 9">
    <name type="scientific">Halopenitus malekzadehii</name>
    <dbReference type="NCBI Taxonomy" id="1267564"/>
    <lineage>
        <taxon>Archaea</taxon>
        <taxon>Methanobacteriati</taxon>
        <taxon>Methanobacteriota</taxon>
        <taxon>Stenosarchaea group</taxon>
        <taxon>Halobacteria</taxon>
        <taxon>Halobacteriales</taxon>
        <taxon>Haloferacaceae</taxon>
        <taxon>Halopenitus</taxon>
    </lineage>
</organism>
<dbReference type="NCBIfam" id="NF040570">
    <property type="entry name" value="guided_TnpB"/>
    <property type="match status" value="1"/>
</dbReference>
<dbReference type="GO" id="GO:0006310">
    <property type="term" value="P:DNA recombination"/>
    <property type="evidence" value="ECO:0007669"/>
    <property type="project" value="UniProtKB-KW"/>
</dbReference>
<dbReference type="GO" id="GO:0003677">
    <property type="term" value="F:DNA binding"/>
    <property type="evidence" value="ECO:0007669"/>
    <property type="project" value="UniProtKB-KW"/>
</dbReference>
<feature type="domain" description="Cas12f1-like TNB" evidence="7">
    <location>
        <begin position="311"/>
        <end position="372"/>
    </location>
</feature>
<proteinExistence type="inferred from homology"/>
<evidence type="ECO:0000256" key="2">
    <source>
        <dbReference type="ARBA" id="ARBA00011044"/>
    </source>
</evidence>
<keyword evidence="5" id="KW-0233">DNA recombination</keyword>
<dbReference type="AlphaFoldDB" id="A0A1H6JTP9"/>
<protein>
    <submittedName>
        <fullName evidence="8">Transposase</fullName>
    </submittedName>
</protein>
<dbReference type="STRING" id="1267564.SAMN05192561_11624"/>
<accession>A0A1H6JTP9</accession>
<evidence type="ECO:0000256" key="4">
    <source>
        <dbReference type="ARBA" id="ARBA00023125"/>
    </source>
</evidence>
<comment type="similarity">
    <text evidence="1">In the C-terminal section; belongs to the transposase 35 family.</text>
</comment>
<keyword evidence="9" id="KW-1185">Reference proteome</keyword>
<dbReference type="PANTHER" id="PTHR30405:SF26">
    <property type="entry name" value="TRANSPOSASE, PROBABLY IS605-TNPB FAMILY"/>
    <property type="match status" value="1"/>
</dbReference>
<gene>
    <name evidence="8" type="ORF">SAMN05192561_11624</name>
</gene>
<sequence>MKRTNTFEVRPLSESDEALLQDVMDATASFWNELTYARRQRFFDDENIWETDGFRGEYKGQLGAAGVQTVTRKNNAAWKSFFALLESGEDASPPGYWGNQEDGRDLRLFVRNDSYEIEWGDYSRVEIPVGQELKEKYGLGYYERLRLEVRGDPKWSGEQGRLEIQYDEVEGTYRAYQPVTVDDSELDSPLASEEAALDLGANNLVACTTTTGEQYLYDGEDLFEQFRSTTEEIARLSSKLPPERDTSQRIRRLYRKRSRRRTHAQKALIRDLVERLHDEGIATVYIGDLTGVIEIQPSPEINEKLENFWAFKQFVDQLRSVCEEYGIEVVEKSEAWTSQTCPECGEQDETVRHRETLTCPCGFEGHADLTAAETFLRRNTEQQVRPMARPVRFQWDNHEWRSTTDAPLLGINPNEQRTNP</sequence>
<name>A0A1H6JTP9_9EURY</name>
<dbReference type="InterPro" id="IPR051399">
    <property type="entry name" value="RNA-guided_DNA_endo/Transpos"/>
</dbReference>
<dbReference type="Pfam" id="PF07282">
    <property type="entry name" value="Cas12f1-like_TNB"/>
    <property type="match status" value="1"/>
</dbReference>
<dbReference type="OrthoDB" id="295419at2157"/>
<dbReference type="PANTHER" id="PTHR30405">
    <property type="entry name" value="TRANSPOSASE"/>
    <property type="match status" value="1"/>
</dbReference>
<dbReference type="EMBL" id="FNWU01000016">
    <property type="protein sequence ID" value="SEH63315.1"/>
    <property type="molecule type" value="Genomic_DNA"/>
</dbReference>
<evidence type="ECO:0000259" key="6">
    <source>
        <dbReference type="Pfam" id="PF01385"/>
    </source>
</evidence>
<dbReference type="GO" id="GO:0032196">
    <property type="term" value="P:transposition"/>
    <property type="evidence" value="ECO:0007669"/>
    <property type="project" value="UniProtKB-KW"/>
</dbReference>